<dbReference type="EMBL" id="MSZS01000003">
    <property type="protein sequence ID" value="PKX95688.1"/>
    <property type="molecule type" value="Genomic_DNA"/>
</dbReference>
<dbReference type="GeneID" id="36528453"/>
<dbReference type="PANTHER" id="PTHR13056">
    <property type="entry name" value="VACUOLAR FUSION PROTEIN CCZ1 HOMOLOG-RELATED"/>
    <property type="match status" value="1"/>
</dbReference>
<sequence length="104" mass="11681">MPDSDLTSVVPAQLSFLAIYSPLLGPTDESIGDQVVFYTSRTERSRRNERSAVGNDDAKLTEGQNERLRQIGLAQGMVSFARFESQRLQRLNKAEMVLQEFFPG</sequence>
<accession>A0A2I1CDJ6</accession>
<dbReference type="Proteomes" id="UP000234474">
    <property type="component" value="Unassembled WGS sequence"/>
</dbReference>
<proteinExistence type="predicted"/>
<keyword evidence="2" id="KW-1185">Reference proteome</keyword>
<dbReference type="AlphaFoldDB" id="A0A2I1CDJ6"/>
<evidence type="ECO:0000313" key="1">
    <source>
        <dbReference type="EMBL" id="PKX95688.1"/>
    </source>
</evidence>
<dbReference type="STRING" id="1392255.A0A2I1CDJ6"/>
<gene>
    <name evidence="1" type="ORF">P174DRAFT_139590</name>
</gene>
<evidence type="ECO:0000313" key="2">
    <source>
        <dbReference type="Proteomes" id="UP000234474"/>
    </source>
</evidence>
<dbReference type="InterPro" id="IPR013176">
    <property type="entry name" value="Ccz1"/>
</dbReference>
<dbReference type="VEuPathDB" id="FungiDB:P174DRAFT_139590"/>
<dbReference type="PANTHER" id="PTHR13056:SF0">
    <property type="entry name" value="VACUOLAR FUSION PROTEIN CCZ1 HOMOLOG-RELATED"/>
    <property type="match status" value="1"/>
</dbReference>
<name>A0A2I1CDJ6_ASPN1</name>
<reference evidence="2" key="1">
    <citation type="journal article" date="2018" name="Proc. Natl. Acad. Sci. U.S.A.">
        <title>Linking secondary metabolites to gene clusters through genome sequencing of six diverse Aspergillus species.</title>
        <authorList>
            <person name="Kaerboelling I."/>
            <person name="Vesth T.C."/>
            <person name="Frisvad J.C."/>
            <person name="Nybo J.L."/>
            <person name="Theobald S."/>
            <person name="Kuo A."/>
            <person name="Bowyer P."/>
            <person name="Matsuda Y."/>
            <person name="Mondo S."/>
            <person name="Lyhne E.K."/>
            <person name="Kogle M.E."/>
            <person name="Clum A."/>
            <person name="Lipzen A."/>
            <person name="Salamov A."/>
            <person name="Ngan C.Y."/>
            <person name="Daum C."/>
            <person name="Chiniquy J."/>
            <person name="Barry K."/>
            <person name="LaButti K."/>
            <person name="Haridas S."/>
            <person name="Simmons B.A."/>
            <person name="Magnuson J.K."/>
            <person name="Mortensen U.H."/>
            <person name="Larsen T.O."/>
            <person name="Grigoriev I.V."/>
            <person name="Baker S.E."/>
            <person name="Andersen M.R."/>
        </authorList>
    </citation>
    <scope>NUCLEOTIDE SEQUENCE [LARGE SCALE GENOMIC DNA]</scope>
    <source>
        <strain evidence="2">IBT 16806</strain>
    </source>
</reference>
<dbReference type="GO" id="GO:0035658">
    <property type="term" value="C:Mon1-Ccz1 complex"/>
    <property type="evidence" value="ECO:0007669"/>
    <property type="project" value="InterPro"/>
</dbReference>
<organism evidence="1 2">
    <name type="scientific">Aspergillus novofumigatus (strain IBT 16806)</name>
    <dbReference type="NCBI Taxonomy" id="1392255"/>
    <lineage>
        <taxon>Eukaryota</taxon>
        <taxon>Fungi</taxon>
        <taxon>Dikarya</taxon>
        <taxon>Ascomycota</taxon>
        <taxon>Pezizomycotina</taxon>
        <taxon>Eurotiomycetes</taxon>
        <taxon>Eurotiomycetidae</taxon>
        <taxon>Eurotiales</taxon>
        <taxon>Aspergillaceae</taxon>
        <taxon>Aspergillus</taxon>
        <taxon>Aspergillus subgen. Fumigati</taxon>
    </lineage>
</organism>
<dbReference type="GO" id="GO:0016192">
    <property type="term" value="P:vesicle-mediated transport"/>
    <property type="evidence" value="ECO:0007669"/>
    <property type="project" value="InterPro"/>
</dbReference>
<dbReference type="RefSeq" id="XP_024684283.1">
    <property type="nucleotide sequence ID" value="XM_024821127.1"/>
</dbReference>
<comment type="caution">
    <text evidence="1">The sequence shown here is derived from an EMBL/GenBank/DDBJ whole genome shotgun (WGS) entry which is preliminary data.</text>
</comment>
<protein>
    <submittedName>
        <fullName evidence="1">Uncharacterized protein</fullName>
    </submittedName>
</protein>